<dbReference type="Gene3D" id="3.10.110.10">
    <property type="entry name" value="Ubiquitin Conjugating Enzyme"/>
    <property type="match status" value="1"/>
</dbReference>
<organism evidence="4 5">
    <name type="scientific">Lupinus luteus</name>
    <name type="common">European yellow lupine</name>
    <dbReference type="NCBI Taxonomy" id="3873"/>
    <lineage>
        <taxon>Eukaryota</taxon>
        <taxon>Viridiplantae</taxon>
        <taxon>Streptophyta</taxon>
        <taxon>Embryophyta</taxon>
        <taxon>Tracheophyta</taxon>
        <taxon>Spermatophyta</taxon>
        <taxon>Magnoliopsida</taxon>
        <taxon>eudicotyledons</taxon>
        <taxon>Gunneridae</taxon>
        <taxon>Pentapetalae</taxon>
        <taxon>rosids</taxon>
        <taxon>fabids</taxon>
        <taxon>Fabales</taxon>
        <taxon>Fabaceae</taxon>
        <taxon>Papilionoideae</taxon>
        <taxon>50 kb inversion clade</taxon>
        <taxon>genistoids sensu lato</taxon>
        <taxon>core genistoids</taxon>
        <taxon>Genisteae</taxon>
        <taxon>Lupinus</taxon>
    </lineage>
</organism>
<dbReference type="GO" id="GO:0061631">
    <property type="term" value="F:ubiquitin conjugating enzyme activity"/>
    <property type="evidence" value="ECO:0007669"/>
    <property type="project" value="TreeGrafter"/>
</dbReference>
<dbReference type="CDD" id="cd23837">
    <property type="entry name" value="UBCc_UBE2O"/>
    <property type="match status" value="1"/>
</dbReference>
<dbReference type="InterPro" id="IPR000608">
    <property type="entry name" value="UBC"/>
</dbReference>
<protein>
    <recommendedName>
        <fullName evidence="3">UBC core domain-containing protein</fullName>
    </recommendedName>
</protein>
<dbReference type="PANTHER" id="PTHR46116:SF19">
    <property type="entry name" value="UBIQUITIN-CONJUGATING ENZYME FAMILY PROTEIN"/>
    <property type="match status" value="1"/>
</dbReference>
<dbReference type="AlphaFoldDB" id="A0AAV1Y9I5"/>
<comment type="caution">
    <text evidence="4">The sequence shown here is derived from an EMBL/GenBank/DDBJ whole genome shotgun (WGS) entry which is preliminary data.</text>
</comment>
<reference evidence="4 5" key="1">
    <citation type="submission" date="2024-03" db="EMBL/GenBank/DDBJ databases">
        <authorList>
            <person name="Martinez-Hernandez J."/>
        </authorList>
    </citation>
    <scope>NUCLEOTIDE SEQUENCE [LARGE SCALE GENOMIC DNA]</scope>
</reference>
<evidence type="ECO:0000313" key="4">
    <source>
        <dbReference type="EMBL" id="CAL0330204.1"/>
    </source>
</evidence>
<dbReference type="SMART" id="SM00212">
    <property type="entry name" value="UBCc"/>
    <property type="match status" value="1"/>
</dbReference>
<feature type="domain" description="UBC core" evidence="3">
    <location>
        <begin position="38"/>
        <end position="196"/>
    </location>
</feature>
<evidence type="ECO:0000256" key="1">
    <source>
        <dbReference type="ARBA" id="ARBA00022679"/>
    </source>
</evidence>
<keyword evidence="1" id="KW-0808">Transferase</keyword>
<dbReference type="PROSITE" id="PS50127">
    <property type="entry name" value="UBC_2"/>
    <property type="match status" value="1"/>
</dbReference>
<evidence type="ECO:0000259" key="3">
    <source>
        <dbReference type="PROSITE" id="PS50127"/>
    </source>
</evidence>
<dbReference type="PANTHER" id="PTHR46116">
    <property type="entry name" value="(E3-INDEPENDENT) E2 UBIQUITIN-CONJUGATING ENZYME"/>
    <property type="match status" value="1"/>
</dbReference>
<name>A0AAV1Y9I5_LUPLU</name>
<gene>
    <name evidence="4" type="ORF">LLUT_LOCUS31264</name>
</gene>
<dbReference type="EMBL" id="CAXHTB010000022">
    <property type="protein sequence ID" value="CAL0330204.1"/>
    <property type="molecule type" value="Genomic_DNA"/>
</dbReference>
<proteinExistence type="predicted"/>
<evidence type="ECO:0000256" key="2">
    <source>
        <dbReference type="ARBA" id="ARBA00022786"/>
    </source>
</evidence>
<dbReference type="Proteomes" id="UP001497480">
    <property type="component" value="Unassembled WGS sequence"/>
</dbReference>
<dbReference type="InterPro" id="IPR016135">
    <property type="entry name" value="UBQ-conjugating_enzyme/RWD"/>
</dbReference>
<keyword evidence="2" id="KW-0833">Ubl conjugation pathway</keyword>
<sequence length="324" mass="37395">MERRDKFVSFDIVEDASDNYFCRRNDDVDRYSSLSKDGVYKAIMKEWKILEQNLPDSIYVRVYESRFDLMRAVIVGAEGTPYHDGLFFFDIKFPFDYPNIPPRIHYHSLGFHINPNLYNNGAVCLSLLNTWHGSKSEKWDPTGSTILQLLLSIQGLVLNKRPFFNEPGLNLFSIPLQNKARAYNCEVFALMCRSSILLLRNPPKCFESFVEDHFRRRGLAVLLACNEYVNGRIAGYLNEKGSKVTKEFDRDIKLLYPLLLQELRDCNASLGIVAEQLQLESVNEEKKNSGIFKRAMATIKKVLGLKNKGEKKEKIVTWYTPLPT</sequence>
<keyword evidence="5" id="KW-1185">Reference proteome</keyword>
<dbReference type="Pfam" id="PF00179">
    <property type="entry name" value="UQ_con"/>
    <property type="match status" value="1"/>
</dbReference>
<dbReference type="SUPFAM" id="SSF54495">
    <property type="entry name" value="UBC-like"/>
    <property type="match status" value="1"/>
</dbReference>
<evidence type="ECO:0000313" key="5">
    <source>
        <dbReference type="Proteomes" id="UP001497480"/>
    </source>
</evidence>
<accession>A0AAV1Y9I5</accession>